<sequence>VLPIGHSEQMGSGLLPRRMQGPLSGQGHDLQSYDIIKSNYQSPPRKYRRAHYSCKEHKEQRDHHWEDRGGIQARTTHKTDRRSREDTGSVPPNRPARRLRHDEPSLISHRPKILGLDEYKSHEFLRRSNLTELT</sequence>
<organism evidence="2 3">
    <name type="scientific">Trachymyrmex cornetzi</name>
    <dbReference type="NCBI Taxonomy" id="471704"/>
    <lineage>
        <taxon>Eukaryota</taxon>
        <taxon>Metazoa</taxon>
        <taxon>Ecdysozoa</taxon>
        <taxon>Arthropoda</taxon>
        <taxon>Hexapoda</taxon>
        <taxon>Insecta</taxon>
        <taxon>Pterygota</taxon>
        <taxon>Neoptera</taxon>
        <taxon>Endopterygota</taxon>
        <taxon>Hymenoptera</taxon>
        <taxon>Apocrita</taxon>
        <taxon>Aculeata</taxon>
        <taxon>Formicoidea</taxon>
        <taxon>Formicidae</taxon>
        <taxon>Myrmicinae</taxon>
        <taxon>Trachymyrmex</taxon>
    </lineage>
</organism>
<feature type="non-terminal residue" evidence="2">
    <location>
        <position position="1"/>
    </location>
</feature>
<proteinExistence type="predicted"/>
<keyword evidence="3" id="KW-1185">Reference proteome</keyword>
<feature type="compositionally biased region" description="Basic and acidic residues" evidence="1">
    <location>
        <begin position="53"/>
        <end position="69"/>
    </location>
</feature>
<evidence type="ECO:0000256" key="1">
    <source>
        <dbReference type="SAM" id="MobiDB-lite"/>
    </source>
</evidence>
<dbReference type="EMBL" id="KQ978993">
    <property type="protein sequence ID" value="KYN26694.1"/>
    <property type="molecule type" value="Genomic_DNA"/>
</dbReference>
<dbReference type="AlphaFoldDB" id="A0A151JLK3"/>
<gene>
    <name evidence="2" type="ORF">ALC57_03918</name>
</gene>
<feature type="region of interest" description="Disordered" evidence="1">
    <location>
        <begin position="1"/>
        <end position="109"/>
    </location>
</feature>
<reference evidence="2 3" key="1">
    <citation type="submission" date="2015-09" db="EMBL/GenBank/DDBJ databases">
        <title>Trachymyrmex cornetzi WGS genome.</title>
        <authorList>
            <person name="Nygaard S."/>
            <person name="Hu H."/>
            <person name="Boomsma J."/>
            <person name="Zhang G."/>
        </authorList>
    </citation>
    <scope>NUCLEOTIDE SEQUENCE [LARGE SCALE GENOMIC DNA]</scope>
    <source>
        <strain evidence="2">Tcor2-1</strain>
        <tissue evidence="2">Whole body</tissue>
    </source>
</reference>
<accession>A0A151JLK3</accession>
<name>A0A151JLK3_9HYME</name>
<evidence type="ECO:0000313" key="3">
    <source>
        <dbReference type="Proteomes" id="UP000078492"/>
    </source>
</evidence>
<protein>
    <submittedName>
        <fullName evidence="2">Uncharacterized protein</fullName>
    </submittedName>
</protein>
<evidence type="ECO:0000313" key="2">
    <source>
        <dbReference type="EMBL" id="KYN26694.1"/>
    </source>
</evidence>
<dbReference type="Proteomes" id="UP000078492">
    <property type="component" value="Unassembled WGS sequence"/>
</dbReference>